<evidence type="ECO:0000313" key="3">
    <source>
        <dbReference type="EMBL" id="WRL64651.1"/>
    </source>
</evidence>
<reference evidence="3 4" key="1">
    <citation type="submission" date="2023-12" db="EMBL/GenBank/DDBJ databases">
        <title>Blastococcus brunescens sp. nov., an actonobacterium isolated from sandstone collected in sahara desert.</title>
        <authorList>
            <person name="Gtari M."/>
            <person name="Ghodhbane F."/>
        </authorList>
    </citation>
    <scope>NUCLEOTIDE SEQUENCE [LARGE SCALE GENOMIC DNA]</scope>
    <source>
        <strain evidence="3 4">BMG 8361</strain>
    </source>
</reference>
<evidence type="ECO:0000313" key="4">
    <source>
        <dbReference type="Proteomes" id="UP001324287"/>
    </source>
</evidence>
<feature type="transmembrane region" description="Helical" evidence="2">
    <location>
        <begin position="33"/>
        <end position="55"/>
    </location>
</feature>
<dbReference type="Proteomes" id="UP001324287">
    <property type="component" value="Chromosome"/>
</dbReference>
<evidence type="ECO:0008006" key="5">
    <source>
        <dbReference type="Google" id="ProtNLM"/>
    </source>
</evidence>
<evidence type="ECO:0000256" key="2">
    <source>
        <dbReference type="SAM" id="Phobius"/>
    </source>
</evidence>
<proteinExistence type="predicted"/>
<evidence type="ECO:0000256" key="1">
    <source>
        <dbReference type="SAM" id="MobiDB-lite"/>
    </source>
</evidence>
<sequence length="162" mass="16719">MSGHGREPRTLTSTSMVRLVALREISARVRDKNFIISSVVILVLLIGTLGLQVALNSGEETTRIGVVGDVSALEPALVAQGEALDVGVEVVGFDDEAAAREAVDAEDVDGVLVSGGADAELLVQQSAGGTLQNVVQGRSRSSPSPSSSRPPGSTAWSSPRSR</sequence>
<dbReference type="EMBL" id="CP141261">
    <property type="protein sequence ID" value="WRL64651.1"/>
    <property type="molecule type" value="Genomic_DNA"/>
</dbReference>
<keyword evidence="4" id="KW-1185">Reference proteome</keyword>
<organism evidence="3 4">
    <name type="scientific">Blastococcus brunescens</name>
    <dbReference type="NCBI Taxonomy" id="1564165"/>
    <lineage>
        <taxon>Bacteria</taxon>
        <taxon>Bacillati</taxon>
        <taxon>Actinomycetota</taxon>
        <taxon>Actinomycetes</taxon>
        <taxon>Geodermatophilales</taxon>
        <taxon>Geodermatophilaceae</taxon>
        <taxon>Blastococcus</taxon>
    </lineage>
</organism>
<feature type="region of interest" description="Disordered" evidence="1">
    <location>
        <begin position="132"/>
        <end position="162"/>
    </location>
</feature>
<accession>A0ABZ1B4J7</accession>
<keyword evidence="2" id="KW-1133">Transmembrane helix</keyword>
<feature type="compositionally biased region" description="Low complexity" evidence="1">
    <location>
        <begin position="137"/>
        <end position="153"/>
    </location>
</feature>
<gene>
    <name evidence="3" type="ORF">U6N30_02340</name>
</gene>
<protein>
    <recommendedName>
        <fullName evidence="5">MacB-like periplasmic core domain-containing protein</fullName>
    </recommendedName>
</protein>
<keyword evidence="2" id="KW-0472">Membrane</keyword>
<name>A0ABZ1B4J7_9ACTN</name>
<keyword evidence="2" id="KW-0812">Transmembrane</keyword>
<dbReference type="RefSeq" id="WP_324275976.1">
    <property type="nucleotide sequence ID" value="NZ_CP141261.1"/>
</dbReference>